<gene>
    <name evidence="5" type="primary">suyB_1</name>
    <name evidence="5" type="ORF">LMG31506_02552</name>
</gene>
<dbReference type="RefSeq" id="WP_211947506.1">
    <property type="nucleotide sequence ID" value="NZ_CAJPUY010000008.1"/>
</dbReference>
<dbReference type="InterPro" id="IPR007392">
    <property type="entry name" value="GD_AH_second"/>
</dbReference>
<dbReference type="Pfam" id="PF04295">
    <property type="entry name" value="GD_AH_second"/>
    <property type="match status" value="1"/>
</dbReference>
<accession>A0A916IWP1</accession>
<sequence length="391" mass="42156">MSVIDQNTTFWGYRRDNGRVGVRNHVIILPLDDLSNAAAEAVAASIKGTMAIPHPYGRLQFGPDLDLHFRTLIGAGSNPNVAAVVVIGIEDGWTKRVVDGIAKTGKPVVGFGIEGHGDHETIMRASRAAKEFVQYATSLHRVECPIGELWVSTKCGESDTTSGCGANPTVGNAFDKLHPLGTTLVFGETSELTGGEQIVAARCANDDVRHQFMAMFERYQGMIDRWKTSDLSESQPTKGNIAGGLTTIEEKALGNIQKIGKKCTVDGVLDKAEEPTHPGLWFMDSSSAAAEMVTLCAAAGYVVHFFPTGQGNVIGNPIVPVIKLCANPRTVRLMSEHMDVDCSGLLQREQTLDQTGDKLLECMLATVNGRWTAAEALGHREFVLTRIHESA</sequence>
<dbReference type="AlphaFoldDB" id="A0A916IWP1"/>
<dbReference type="PANTHER" id="PTHR30536:SF5">
    <property type="entry name" value="ALTRONATE DEHYDRATASE"/>
    <property type="match status" value="1"/>
</dbReference>
<comment type="similarity">
    <text evidence="1">Belongs to the UxaA family.</text>
</comment>
<dbReference type="PANTHER" id="PTHR30536">
    <property type="entry name" value="ALTRONATE/GALACTARATE DEHYDRATASE"/>
    <property type="match status" value="1"/>
</dbReference>
<feature type="domain" description="D-galactarate/Altronate dehydratase C-terminal" evidence="4">
    <location>
        <begin position="148"/>
        <end position="387"/>
    </location>
</feature>
<comment type="caution">
    <text evidence="5">The sequence shown here is derived from an EMBL/GenBank/DDBJ whole genome shotgun (WGS) entry which is preliminary data.</text>
</comment>
<keyword evidence="2 5" id="KW-0456">Lyase</keyword>
<evidence type="ECO:0000313" key="6">
    <source>
        <dbReference type="Proteomes" id="UP000672934"/>
    </source>
</evidence>
<dbReference type="InterPro" id="IPR052172">
    <property type="entry name" value="UxaA_altronate/galactarate_dh"/>
</dbReference>
<proteinExistence type="inferred from homology"/>
<feature type="domain" description="D-galactarate/Altronate dehydratase second" evidence="3">
    <location>
        <begin position="12"/>
        <end position="136"/>
    </location>
</feature>
<dbReference type="GO" id="GO:0034010">
    <property type="term" value="F:sulfolactate sulfo-lyase activity"/>
    <property type="evidence" value="ECO:0007669"/>
    <property type="project" value="UniProtKB-EC"/>
</dbReference>
<evidence type="ECO:0000313" key="5">
    <source>
        <dbReference type="EMBL" id="CAG2141902.1"/>
    </source>
</evidence>
<dbReference type="EC" id="4.4.1.24" evidence="5"/>
<dbReference type="Proteomes" id="UP000672934">
    <property type="component" value="Unassembled WGS sequence"/>
</dbReference>
<organism evidence="5 6">
    <name type="scientific">Cupriavidus yeoncheonensis</name>
    <dbReference type="NCBI Taxonomy" id="1462994"/>
    <lineage>
        <taxon>Bacteria</taxon>
        <taxon>Pseudomonadati</taxon>
        <taxon>Pseudomonadota</taxon>
        <taxon>Betaproteobacteria</taxon>
        <taxon>Burkholderiales</taxon>
        <taxon>Burkholderiaceae</taxon>
        <taxon>Cupriavidus</taxon>
    </lineage>
</organism>
<evidence type="ECO:0000259" key="3">
    <source>
        <dbReference type="Pfam" id="PF04295"/>
    </source>
</evidence>
<evidence type="ECO:0000259" key="4">
    <source>
        <dbReference type="Pfam" id="PF20629"/>
    </source>
</evidence>
<dbReference type="GO" id="GO:0019698">
    <property type="term" value="P:D-galacturonate catabolic process"/>
    <property type="evidence" value="ECO:0007669"/>
    <property type="project" value="TreeGrafter"/>
</dbReference>
<reference evidence="5" key="1">
    <citation type="submission" date="2021-03" db="EMBL/GenBank/DDBJ databases">
        <authorList>
            <person name="Peeters C."/>
        </authorList>
    </citation>
    <scope>NUCLEOTIDE SEQUENCE</scope>
    <source>
        <strain evidence="5">LMG 31506</strain>
    </source>
</reference>
<evidence type="ECO:0000256" key="1">
    <source>
        <dbReference type="ARBA" id="ARBA00010986"/>
    </source>
</evidence>
<protein>
    <submittedName>
        <fullName evidence="5">(2R)-sulfolactate sulfo-lyase subunit beta</fullName>
        <ecNumber evidence="5">4.4.1.24</ecNumber>
    </submittedName>
</protein>
<dbReference type="InterPro" id="IPR048332">
    <property type="entry name" value="GD_AH_C"/>
</dbReference>
<name>A0A916IWP1_9BURK</name>
<keyword evidence="6" id="KW-1185">Reference proteome</keyword>
<dbReference type="Pfam" id="PF20629">
    <property type="entry name" value="GD_AH_C"/>
    <property type="match status" value="1"/>
</dbReference>
<dbReference type="EMBL" id="CAJPUY010000008">
    <property type="protein sequence ID" value="CAG2141902.1"/>
    <property type="molecule type" value="Genomic_DNA"/>
</dbReference>
<evidence type="ECO:0000256" key="2">
    <source>
        <dbReference type="ARBA" id="ARBA00023239"/>
    </source>
</evidence>